<keyword evidence="10 13" id="KW-0472">Membrane</keyword>
<dbReference type="PANTHER" id="PTHR12886">
    <property type="entry name" value="PIG-M MANNOSYLTRANSFERASE"/>
    <property type="match status" value="1"/>
</dbReference>
<feature type="non-terminal residue" evidence="14">
    <location>
        <position position="406"/>
    </location>
</feature>
<keyword evidence="8 13" id="KW-0256">Endoplasmic reticulum</keyword>
<keyword evidence="7 13" id="KW-0812">Transmembrane</keyword>
<feature type="transmembrane region" description="Helical" evidence="13">
    <location>
        <begin position="280"/>
        <end position="298"/>
    </location>
</feature>
<feature type="transmembrane region" description="Helical" evidence="13">
    <location>
        <begin position="80"/>
        <end position="112"/>
    </location>
</feature>
<keyword evidence="15" id="KW-1185">Reference proteome</keyword>
<comment type="caution">
    <text evidence="14">The sequence shown here is derived from an EMBL/GenBank/DDBJ whole genome shotgun (WGS) entry which is preliminary data.</text>
</comment>
<evidence type="ECO:0000256" key="8">
    <source>
        <dbReference type="ARBA" id="ARBA00022824"/>
    </source>
</evidence>
<evidence type="ECO:0000256" key="7">
    <source>
        <dbReference type="ARBA" id="ARBA00022692"/>
    </source>
</evidence>
<feature type="transmembrane region" description="Helical" evidence="13">
    <location>
        <begin position="147"/>
        <end position="165"/>
    </location>
</feature>
<dbReference type="PANTHER" id="PTHR12886:SF0">
    <property type="entry name" value="GPI MANNOSYLTRANSFERASE 1"/>
    <property type="match status" value="1"/>
</dbReference>
<keyword evidence="4 13" id="KW-0337">GPI-anchor biosynthesis</keyword>
<dbReference type="Pfam" id="PF05007">
    <property type="entry name" value="Mannosyl_trans"/>
    <property type="match status" value="1"/>
</dbReference>
<dbReference type="Proteomes" id="UP000288716">
    <property type="component" value="Unassembled WGS sequence"/>
</dbReference>
<comment type="function">
    <text evidence="11 13">Catalytic subunit of the glycosylphosphatidylinositol-mannosyltransferase I complex which catalyzes the transfer of the first mannose, via an alpha-1,4 bond from a dolichol-phosphate-mannose (Dol-P-Man) to the glucosaminyl acyl phosphatidylinositol (GlcN-(acyl)PI) intermediate to generate alpha-D-Man-(1-&gt;4)-alpha-D-GlcN-(1-&gt;6)-(1-radyl,2-acyl-sn-glycero-3-phospho)-2-acyl-inositol and participates in the sixth step of the glycosylphosphatidylinositol-anchor biosynthesis.</text>
</comment>
<comment type="similarity">
    <text evidence="3 13">Belongs to the PIGM family.</text>
</comment>
<dbReference type="EC" id="2.4.1.-" evidence="13"/>
<evidence type="ECO:0000256" key="12">
    <source>
        <dbReference type="ARBA" id="ARBA00093608"/>
    </source>
</evidence>
<feature type="transmembrane region" description="Helical" evidence="13">
    <location>
        <begin position="12"/>
        <end position="39"/>
    </location>
</feature>
<feature type="transmembrane region" description="Helical" evidence="13">
    <location>
        <begin position="359"/>
        <end position="379"/>
    </location>
</feature>
<dbReference type="GO" id="GO:1990529">
    <property type="term" value="C:glycosylphosphatidylinositol-mannosyltransferase I complex"/>
    <property type="evidence" value="ECO:0007669"/>
    <property type="project" value="TreeGrafter"/>
</dbReference>
<dbReference type="GO" id="GO:0005789">
    <property type="term" value="C:endoplasmic reticulum membrane"/>
    <property type="evidence" value="ECO:0007669"/>
    <property type="project" value="UniProtKB-SubCell"/>
</dbReference>
<evidence type="ECO:0000256" key="5">
    <source>
        <dbReference type="ARBA" id="ARBA00022676"/>
    </source>
</evidence>
<sequence>MGSQRSKSLVYSFFNYFSFGEHLFISTVIRFLFILYGLIQDKLFHVKYTDIDYVVFTDGARYLSEGRSPFLRHGYRYTPLFAYILLPNIYCFHAFGKIVFTLFDVLTGLFVFKILNHPKLNLNYNTAKMCACLWFYNPLPLIVSTRGSSDSMITFLVLLTIYLLINKNYSFAGLVFGLVVHCKLYTLIYTLSLYFYLNSSKLKSIVSPNYWLPLKSRKFKFVIAAVTAFVCLTYASHVKFGKLYLQEAWIYHLQRKDIQHNFSPYFYVYHLVKDANSQQWIGYLAFIPQALSILYYSFRYSVSEKKEKAANLFYALFCETFMFVTLNKVCTSQYFLWYLCLLPLIACFLRIDESNGLKLLITWLIAQLLWLFPAYFYEFRRFNCLHIVWLFSIVFLCVNLFLLFTI</sequence>
<reference evidence="14 15" key="1">
    <citation type="journal article" date="2018" name="Gigascience">
        <title>Genomes of trombidid mites reveal novel predicted allergens and laterally-transferred genes associated with secondary metabolism.</title>
        <authorList>
            <person name="Dong X."/>
            <person name="Chaisiri K."/>
            <person name="Xia D."/>
            <person name="Armstrong S.D."/>
            <person name="Fang Y."/>
            <person name="Donnelly M.J."/>
            <person name="Kadowaki T."/>
            <person name="McGarry J.W."/>
            <person name="Darby A.C."/>
            <person name="Makepeace B.L."/>
        </authorList>
    </citation>
    <scope>NUCLEOTIDE SEQUENCE [LARGE SCALE GENOMIC DNA]</scope>
    <source>
        <strain evidence="14">UoL-UT</strain>
    </source>
</reference>
<dbReference type="OrthoDB" id="3821113at2759"/>
<feature type="transmembrane region" description="Helical" evidence="13">
    <location>
        <begin position="218"/>
        <end position="235"/>
    </location>
</feature>
<evidence type="ECO:0000313" key="15">
    <source>
        <dbReference type="Proteomes" id="UP000288716"/>
    </source>
</evidence>
<name>A0A443S8A7_9ACAR</name>
<dbReference type="VEuPathDB" id="VectorBase:LDEU008395"/>
<evidence type="ECO:0000256" key="13">
    <source>
        <dbReference type="RuleBase" id="RU365064"/>
    </source>
</evidence>
<gene>
    <name evidence="14" type="ORF">B4U80_03534</name>
</gene>
<dbReference type="AlphaFoldDB" id="A0A443S8A7"/>
<dbReference type="GO" id="GO:0006506">
    <property type="term" value="P:GPI anchor biosynthetic process"/>
    <property type="evidence" value="ECO:0007669"/>
    <property type="project" value="UniProtKB-UniPathway"/>
</dbReference>
<dbReference type="UniPathway" id="UPA00196"/>
<dbReference type="STRING" id="299467.A0A443S8A7"/>
<keyword evidence="6 13" id="KW-0808">Transferase</keyword>
<evidence type="ECO:0000256" key="6">
    <source>
        <dbReference type="ARBA" id="ARBA00022679"/>
    </source>
</evidence>
<evidence type="ECO:0000256" key="3">
    <source>
        <dbReference type="ARBA" id="ARBA00011071"/>
    </source>
</evidence>
<evidence type="ECO:0000256" key="1">
    <source>
        <dbReference type="ARBA" id="ARBA00004477"/>
    </source>
</evidence>
<evidence type="ECO:0000256" key="4">
    <source>
        <dbReference type="ARBA" id="ARBA00022502"/>
    </source>
</evidence>
<dbReference type="GO" id="GO:0004376">
    <property type="term" value="F:GPI mannosyltransferase activity"/>
    <property type="evidence" value="ECO:0007669"/>
    <property type="project" value="InterPro"/>
</dbReference>
<dbReference type="GO" id="GO:0051751">
    <property type="term" value="F:alpha-1,4-mannosyltransferase activity"/>
    <property type="evidence" value="ECO:0007669"/>
    <property type="project" value="InterPro"/>
</dbReference>
<accession>A0A443S8A7</accession>
<evidence type="ECO:0000313" key="14">
    <source>
        <dbReference type="EMBL" id="RWS23645.1"/>
    </source>
</evidence>
<protein>
    <recommendedName>
        <fullName evidence="12 13">GPI alpha-1,4-mannosyltransferase I, catalytic subunit</fullName>
        <ecNumber evidence="13">2.4.1.-</ecNumber>
    </recommendedName>
    <alternativeName>
        <fullName evidence="13">GPI mannosyltransferase I</fullName>
    </alternativeName>
</protein>
<comment type="pathway">
    <text evidence="2 13">Glycolipid biosynthesis; glycosylphosphatidylinositol-anchor biosynthesis.</text>
</comment>
<dbReference type="InterPro" id="IPR007704">
    <property type="entry name" value="PIG-M"/>
</dbReference>
<dbReference type="EMBL" id="NCKV01006111">
    <property type="protein sequence ID" value="RWS23645.1"/>
    <property type="molecule type" value="Genomic_DNA"/>
</dbReference>
<evidence type="ECO:0000256" key="10">
    <source>
        <dbReference type="ARBA" id="ARBA00023136"/>
    </source>
</evidence>
<feature type="transmembrane region" description="Helical" evidence="13">
    <location>
        <begin position="385"/>
        <end position="404"/>
    </location>
</feature>
<evidence type="ECO:0000256" key="9">
    <source>
        <dbReference type="ARBA" id="ARBA00022989"/>
    </source>
</evidence>
<evidence type="ECO:0000256" key="2">
    <source>
        <dbReference type="ARBA" id="ARBA00004687"/>
    </source>
</evidence>
<keyword evidence="9 13" id="KW-1133">Transmembrane helix</keyword>
<keyword evidence="5 13" id="KW-0328">Glycosyltransferase</keyword>
<evidence type="ECO:0000256" key="11">
    <source>
        <dbReference type="ARBA" id="ARBA00093408"/>
    </source>
</evidence>
<comment type="subcellular location">
    <subcellularLocation>
        <location evidence="1 13">Endoplasmic reticulum membrane</location>
        <topology evidence="1 13">Multi-pass membrane protein</topology>
    </subcellularLocation>
</comment>
<feature type="transmembrane region" description="Helical" evidence="13">
    <location>
        <begin position="171"/>
        <end position="197"/>
    </location>
</feature>
<proteinExistence type="inferred from homology"/>
<organism evidence="14 15">
    <name type="scientific">Leptotrombidium deliense</name>
    <dbReference type="NCBI Taxonomy" id="299467"/>
    <lineage>
        <taxon>Eukaryota</taxon>
        <taxon>Metazoa</taxon>
        <taxon>Ecdysozoa</taxon>
        <taxon>Arthropoda</taxon>
        <taxon>Chelicerata</taxon>
        <taxon>Arachnida</taxon>
        <taxon>Acari</taxon>
        <taxon>Acariformes</taxon>
        <taxon>Trombidiformes</taxon>
        <taxon>Prostigmata</taxon>
        <taxon>Anystina</taxon>
        <taxon>Parasitengona</taxon>
        <taxon>Trombiculoidea</taxon>
        <taxon>Trombiculidae</taxon>
        <taxon>Leptotrombidium</taxon>
    </lineage>
</organism>